<evidence type="ECO:0000313" key="5">
    <source>
        <dbReference type="EMBL" id="QDZ15251.1"/>
    </source>
</evidence>
<dbReference type="AlphaFoldDB" id="A0A5B8M4V4"/>
<gene>
    <name evidence="5" type="ORF">FPZ11_11215</name>
</gene>
<proteinExistence type="inferred from homology"/>
<dbReference type="Pfam" id="PF08241">
    <property type="entry name" value="Methyltransf_11"/>
    <property type="match status" value="1"/>
</dbReference>
<evidence type="ECO:0000256" key="2">
    <source>
        <dbReference type="ARBA" id="ARBA00022603"/>
    </source>
</evidence>
<dbReference type="CDD" id="cd02440">
    <property type="entry name" value="AdoMet_MTases"/>
    <property type="match status" value="1"/>
</dbReference>
<dbReference type="Proteomes" id="UP000320216">
    <property type="component" value="Chromosome"/>
</dbReference>
<evidence type="ECO:0000256" key="3">
    <source>
        <dbReference type="ARBA" id="ARBA00022679"/>
    </source>
</evidence>
<dbReference type="Gene3D" id="3.40.50.150">
    <property type="entry name" value="Vaccinia Virus protein VP39"/>
    <property type="match status" value="1"/>
</dbReference>
<name>A0A5B8M4V4_9MICO</name>
<evidence type="ECO:0000256" key="1">
    <source>
        <dbReference type="ARBA" id="ARBA00008361"/>
    </source>
</evidence>
<dbReference type="GO" id="GO:0032259">
    <property type="term" value="P:methylation"/>
    <property type="evidence" value="ECO:0007669"/>
    <property type="project" value="UniProtKB-KW"/>
</dbReference>
<dbReference type="OrthoDB" id="9797252at2"/>
<sequence length="266" mass="28793">MPDPALARMFLTIGADYDRYRPGFPAEAADLAVAEVTGGSSDRVDDVLDLGAGTGKFTELLVTRAGHVRAVDPSEQMLAELRRKLPGVDAGIGTAEHLPLSDSSVDLVVVAQAFHWFDREPACREIARVLRDGGVLAVVWNVSGLECAWDRACGAVAHLLDENPDADADEAGFGRHLEDGADDMEAPEAPGFVLVRSERLSWTEPISREHYLRRWMTVSTMLAATDDQREEALARMADILDADPETAGLDVLSLANVTEVFLLRAA</sequence>
<comment type="similarity">
    <text evidence="1">Belongs to the methyltransferase superfamily.</text>
</comment>
<dbReference type="InterPro" id="IPR051052">
    <property type="entry name" value="Diverse_substrate_MTase"/>
</dbReference>
<dbReference type="PANTHER" id="PTHR44942">
    <property type="entry name" value="METHYLTRANSF_11 DOMAIN-CONTAINING PROTEIN"/>
    <property type="match status" value="1"/>
</dbReference>
<organism evidence="5 6">
    <name type="scientific">Humibacter ginsenosidimutans</name>
    <dbReference type="NCBI Taxonomy" id="2599293"/>
    <lineage>
        <taxon>Bacteria</taxon>
        <taxon>Bacillati</taxon>
        <taxon>Actinomycetota</taxon>
        <taxon>Actinomycetes</taxon>
        <taxon>Micrococcales</taxon>
        <taxon>Microbacteriaceae</taxon>
        <taxon>Humibacter</taxon>
    </lineage>
</organism>
<feature type="domain" description="Methyltransferase type 11" evidence="4">
    <location>
        <begin position="48"/>
        <end position="137"/>
    </location>
</feature>
<dbReference type="GO" id="GO:0008757">
    <property type="term" value="F:S-adenosylmethionine-dependent methyltransferase activity"/>
    <property type="evidence" value="ECO:0007669"/>
    <property type="project" value="InterPro"/>
</dbReference>
<dbReference type="KEGG" id="huw:FPZ11_11215"/>
<dbReference type="InterPro" id="IPR029063">
    <property type="entry name" value="SAM-dependent_MTases_sf"/>
</dbReference>
<evidence type="ECO:0000313" key="6">
    <source>
        <dbReference type="Proteomes" id="UP000320216"/>
    </source>
</evidence>
<dbReference type="SUPFAM" id="SSF53335">
    <property type="entry name" value="S-adenosyl-L-methionine-dependent methyltransferases"/>
    <property type="match status" value="1"/>
</dbReference>
<dbReference type="RefSeq" id="WP_146320942.1">
    <property type="nucleotide sequence ID" value="NZ_CP042305.1"/>
</dbReference>
<accession>A0A5B8M4V4</accession>
<dbReference type="PANTHER" id="PTHR44942:SF4">
    <property type="entry name" value="METHYLTRANSFERASE TYPE 11 DOMAIN-CONTAINING PROTEIN"/>
    <property type="match status" value="1"/>
</dbReference>
<keyword evidence="2 5" id="KW-0489">Methyltransferase</keyword>
<dbReference type="EMBL" id="CP042305">
    <property type="protein sequence ID" value="QDZ15251.1"/>
    <property type="molecule type" value="Genomic_DNA"/>
</dbReference>
<keyword evidence="6" id="KW-1185">Reference proteome</keyword>
<protein>
    <submittedName>
        <fullName evidence="5">Class I SAM-dependent methyltransferase</fullName>
    </submittedName>
</protein>
<evidence type="ECO:0000259" key="4">
    <source>
        <dbReference type="Pfam" id="PF08241"/>
    </source>
</evidence>
<reference evidence="5 6" key="1">
    <citation type="submission" date="2019-07" db="EMBL/GenBank/DDBJ databases">
        <title>Full genome sequence of Humibacter sp. WJ7-1.</title>
        <authorList>
            <person name="Im W.-T."/>
        </authorList>
    </citation>
    <scope>NUCLEOTIDE SEQUENCE [LARGE SCALE GENOMIC DNA]</scope>
    <source>
        <strain evidence="5 6">WJ7-1</strain>
    </source>
</reference>
<dbReference type="InterPro" id="IPR013216">
    <property type="entry name" value="Methyltransf_11"/>
</dbReference>
<keyword evidence="3 5" id="KW-0808">Transferase</keyword>